<gene>
    <name evidence="3" type="ORF">CYD53_105192</name>
</gene>
<dbReference type="OrthoDB" id="9801573at2"/>
<evidence type="ECO:0000313" key="4">
    <source>
        <dbReference type="Proteomes" id="UP000236919"/>
    </source>
</evidence>
<dbReference type="RefSeq" id="WP_103718146.1">
    <property type="nucleotide sequence ID" value="NZ_PQFZ01000005.1"/>
</dbReference>
<feature type="domain" description="Glycosyltransferase subfamily 4-like N-terminal" evidence="2">
    <location>
        <begin position="14"/>
        <end position="187"/>
    </location>
</feature>
<dbReference type="PANTHER" id="PTHR45947">
    <property type="entry name" value="SULFOQUINOVOSYL TRANSFERASE SQD2"/>
    <property type="match status" value="1"/>
</dbReference>
<protein>
    <submittedName>
        <fullName evidence="3">Glycosyltransferase involved in cell wall biosynthesis</fullName>
    </submittedName>
</protein>
<evidence type="ECO:0000259" key="1">
    <source>
        <dbReference type="Pfam" id="PF00534"/>
    </source>
</evidence>
<evidence type="ECO:0000259" key="2">
    <source>
        <dbReference type="Pfam" id="PF13439"/>
    </source>
</evidence>
<dbReference type="EMBL" id="PQFZ01000005">
    <property type="protein sequence ID" value="POR52527.1"/>
    <property type="molecule type" value="Genomic_DNA"/>
</dbReference>
<dbReference type="Gene3D" id="3.40.50.2000">
    <property type="entry name" value="Glycogen Phosphorylase B"/>
    <property type="match status" value="2"/>
</dbReference>
<dbReference type="InterPro" id="IPR001296">
    <property type="entry name" value="Glyco_trans_1"/>
</dbReference>
<keyword evidence="4" id="KW-1185">Reference proteome</keyword>
<feature type="domain" description="Glycosyl transferase family 1" evidence="1">
    <location>
        <begin position="200"/>
        <end position="342"/>
    </location>
</feature>
<reference evidence="3 4" key="1">
    <citation type="submission" date="2018-01" db="EMBL/GenBank/DDBJ databases">
        <title>Genomic Encyclopedia of Type Strains, Phase III (KMG-III): the genomes of soil and plant-associated and newly described type strains.</title>
        <authorList>
            <person name="Whitman W."/>
        </authorList>
    </citation>
    <scope>NUCLEOTIDE SEQUENCE [LARGE SCALE GENOMIC DNA]</scope>
    <source>
        <strain evidence="3 4">1131</strain>
    </source>
</reference>
<dbReference type="InterPro" id="IPR050194">
    <property type="entry name" value="Glycosyltransferase_grp1"/>
</dbReference>
<keyword evidence="3" id="KW-0808">Transferase</keyword>
<dbReference type="AlphaFoldDB" id="A0A2S4MDK6"/>
<dbReference type="SUPFAM" id="SSF53756">
    <property type="entry name" value="UDP-Glycosyltransferase/glycogen phosphorylase"/>
    <property type="match status" value="1"/>
</dbReference>
<dbReference type="Pfam" id="PF00534">
    <property type="entry name" value="Glycos_transf_1"/>
    <property type="match status" value="1"/>
</dbReference>
<proteinExistence type="predicted"/>
<sequence>MKVAIVHYWLVGMRGGEKVIEALCRMYPDADVFTHVYVPDAVSDEIRRHNVTTSFIGRLPRAAKLYQRYLPLMPLALEQLDLRGYDLIISSESGPAKGIVPPPGAMHICYCHSPMRYIWNMFHEYRKRSGPITRFVMPVLAHYIRNWDSVSANRVDHFVANSETVATRLHRYYRRASTVIHPPVDVDAFEVLPNGFIEDYCLMVGELVGYKRPELAVEAFNRTGRRLVVIGGGEMLAELRRIAKPNVTVLGPQPFSVLRYHYSRCRALIFPGEEDFGIVPVEAMASGRPVIAFRRGGATETVIDGMSGVFFDEQSVDALIAAEERAREITWHPREIAAYARNFSTAVFEKQMRLHINQLLKPLAGTISMNMPAAQQRPALVQSLA</sequence>
<dbReference type="PANTHER" id="PTHR45947:SF3">
    <property type="entry name" value="SULFOQUINOVOSYL TRANSFERASE SQD2"/>
    <property type="match status" value="1"/>
</dbReference>
<dbReference type="Pfam" id="PF13439">
    <property type="entry name" value="Glyco_transf_4"/>
    <property type="match status" value="1"/>
</dbReference>
<evidence type="ECO:0000313" key="3">
    <source>
        <dbReference type="EMBL" id="POR52527.1"/>
    </source>
</evidence>
<accession>A0A2S4MDK6</accession>
<dbReference type="InterPro" id="IPR028098">
    <property type="entry name" value="Glyco_trans_4-like_N"/>
</dbReference>
<dbReference type="GO" id="GO:0016757">
    <property type="term" value="F:glycosyltransferase activity"/>
    <property type="evidence" value="ECO:0007669"/>
    <property type="project" value="InterPro"/>
</dbReference>
<organism evidence="3 4">
    <name type="scientific">Bosea psychrotolerans</name>
    <dbReference type="NCBI Taxonomy" id="1871628"/>
    <lineage>
        <taxon>Bacteria</taxon>
        <taxon>Pseudomonadati</taxon>
        <taxon>Pseudomonadota</taxon>
        <taxon>Alphaproteobacteria</taxon>
        <taxon>Hyphomicrobiales</taxon>
        <taxon>Boseaceae</taxon>
        <taxon>Bosea</taxon>
    </lineage>
</organism>
<dbReference type="Proteomes" id="UP000236919">
    <property type="component" value="Unassembled WGS sequence"/>
</dbReference>
<name>A0A2S4MDK6_9HYPH</name>
<comment type="caution">
    <text evidence="3">The sequence shown here is derived from an EMBL/GenBank/DDBJ whole genome shotgun (WGS) entry which is preliminary data.</text>
</comment>